<reference evidence="3" key="1">
    <citation type="submission" date="2023-03" db="EMBL/GenBank/DDBJ databases">
        <authorList>
            <person name="Pearce D."/>
        </authorList>
    </citation>
    <scope>NUCLEOTIDE SEQUENCE</scope>
    <source>
        <strain evidence="3">Mc</strain>
    </source>
</reference>
<proteinExistence type="predicted"/>
<keyword evidence="2" id="KW-0812">Transmembrane</keyword>
<evidence type="ECO:0000313" key="4">
    <source>
        <dbReference type="Proteomes" id="UP001158598"/>
    </source>
</evidence>
<dbReference type="AlphaFoldDB" id="A0AA35V1Q9"/>
<protein>
    <submittedName>
        <fullName evidence="3">Uncharacterized protein</fullName>
    </submittedName>
</protein>
<keyword evidence="2" id="KW-0472">Membrane</keyword>
<organism evidence="3 4">
    <name type="scientific">Methylococcus capsulatus</name>
    <dbReference type="NCBI Taxonomy" id="414"/>
    <lineage>
        <taxon>Bacteria</taxon>
        <taxon>Pseudomonadati</taxon>
        <taxon>Pseudomonadota</taxon>
        <taxon>Gammaproteobacteria</taxon>
        <taxon>Methylococcales</taxon>
        <taxon>Methylococcaceae</taxon>
        <taxon>Methylococcus</taxon>
    </lineage>
</organism>
<feature type="transmembrane region" description="Helical" evidence="2">
    <location>
        <begin position="20"/>
        <end position="49"/>
    </location>
</feature>
<dbReference type="Proteomes" id="UP001158598">
    <property type="component" value="Chromosome"/>
</dbReference>
<dbReference type="EMBL" id="OX458332">
    <property type="protein sequence ID" value="CAI8855611.1"/>
    <property type="molecule type" value="Genomic_DNA"/>
</dbReference>
<gene>
    <name evidence="3" type="ORF">MCNOR_2584</name>
</gene>
<name>A0AA35V1Q9_METCP</name>
<sequence length="139" mass="14542">MPPDGVGHRPPGILLRLRLFLFFLRLSAGLTLPIAFGIGRGLVFLVFLIKIATGESRGGADTGPHGGIARQRSYDRSAAGTDECTGRHALLGRGHSGAAGQSERNDRRADEVAETGGIRAWLYGGGAGHGEPLVTRSDG</sequence>
<feature type="region of interest" description="Disordered" evidence="1">
    <location>
        <begin position="55"/>
        <end position="111"/>
    </location>
</feature>
<accession>A0AA35V1Q9</accession>
<keyword evidence="2" id="KW-1133">Transmembrane helix</keyword>
<feature type="compositionally biased region" description="Gly residues" evidence="1">
    <location>
        <begin position="56"/>
        <end position="66"/>
    </location>
</feature>
<evidence type="ECO:0000313" key="3">
    <source>
        <dbReference type="EMBL" id="CAI8855611.1"/>
    </source>
</evidence>
<evidence type="ECO:0000256" key="2">
    <source>
        <dbReference type="SAM" id="Phobius"/>
    </source>
</evidence>
<evidence type="ECO:0000256" key="1">
    <source>
        <dbReference type="SAM" id="MobiDB-lite"/>
    </source>
</evidence>